<dbReference type="Proteomes" id="UP000681722">
    <property type="component" value="Unassembled WGS sequence"/>
</dbReference>
<keyword evidence="3" id="KW-1185">Reference proteome</keyword>
<dbReference type="AlphaFoldDB" id="A0A815BK61"/>
<protein>
    <submittedName>
        <fullName evidence="1">Uncharacterized protein</fullName>
    </submittedName>
</protein>
<evidence type="ECO:0000313" key="1">
    <source>
        <dbReference type="EMBL" id="CAF1271001.1"/>
    </source>
</evidence>
<comment type="caution">
    <text evidence="1">The sequence shown here is derived from an EMBL/GenBank/DDBJ whole genome shotgun (WGS) entry which is preliminary data.</text>
</comment>
<proteinExistence type="predicted"/>
<gene>
    <name evidence="1" type="ORF">GPM918_LOCUS27082</name>
    <name evidence="2" type="ORF">SRO942_LOCUS27352</name>
</gene>
<dbReference type="OrthoDB" id="97124at2759"/>
<dbReference type="EMBL" id="CAJOBC010023387">
    <property type="protein sequence ID" value="CAF4059145.1"/>
    <property type="molecule type" value="Genomic_DNA"/>
</dbReference>
<dbReference type="EMBL" id="CAJNOQ010011207">
    <property type="protein sequence ID" value="CAF1271001.1"/>
    <property type="molecule type" value="Genomic_DNA"/>
</dbReference>
<name>A0A815BK61_9BILA</name>
<reference evidence="1" key="1">
    <citation type="submission" date="2021-02" db="EMBL/GenBank/DDBJ databases">
        <authorList>
            <person name="Nowell W R."/>
        </authorList>
    </citation>
    <scope>NUCLEOTIDE SEQUENCE</scope>
</reference>
<accession>A0A815BK61</accession>
<evidence type="ECO:0000313" key="3">
    <source>
        <dbReference type="Proteomes" id="UP000663829"/>
    </source>
</evidence>
<dbReference type="Proteomes" id="UP000663829">
    <property type="component" value="Unassembled WGS sequence"/>
</dbReference>
<organism evidence="1 3">
    <name type="scientific">Didymodactylos carnosus</name>
    <dbReference type="NCBI Taxonomy" id="1234261"/>
    <lineage>
        <taxon>Eukaryota</taxon>
        <taxon>Metazoa</taxon>
        <taxon>Spiralia</taxon>
        <taxon>Gnathifera</taxon>
        <taxon>Rotifera</taxon>
        <taxon>Eurotatoria</taxon>
        <taxon>Bdelloidea</taxon>
        <taxon>Philodinida</taxon>
        <taxon>Philodinidae</taxon>
        <taxon>Didymodactylos</taxon>
    </lineage>
</organism>
<sequence length="126" mass="14077">MTMDGRRFSLDTAIYTVPESTRVQRLSSPAVDATYKIKWNELPLLVFGASDADRHFRSFGIALTSSDENSACYEQLFNQLRFTSPQEGNLPYSVNYLKADGALRITSAQQAVFLQATFNVLDACHS</sequence>
<evidence type="ECO:0000313" key="2">
    <source>
        <dbReference type="EMBL" id="CAF4059145.1"/>
    </source>
</evidence>